<dbReference type="GO" id="GO:0030655">
    <property type="term" value="P:beta-lactam antibiotic catabolic process"/>
    <property type="evidence" value="ECO:0007669"/>
    <property type="project" value="InterPro"/>
</dbReference>
<feature type="region of interest" description="Disordered" evidence="10">
    <location>
        <begin position="57"/>
        <end position="105"/>
    </location>
</feature>
<keyword evidence="3" id="KW-0378">Hydrolase</keyword>
<feature type="active site" description="Acyl-ester intermediate" evidence="7">
    <location>
        <position position="153"/>
    </location>
</feature>
<evidence type="ECO:0000256" key="11">
    <source>
        <dbReference type="SAM" id="SignalP"/>
    </source>
</evidence>
<protein>
    <submittedName>
        <fullName evidence="13">D-alanyl-D-alanine endopeptidase</fullName>
    </submittedName>
</protein>
<feature type="active site" description="Proton acceptor" evidence="7">
    <location>
        <position position="156"/>
    </location>
</feature>
<feature type="chain" id="PRO_5015523052" evidence="11">
    <location>
        <begin position="31"/>
        <end position="366"/>
    </location>
</feature>
<evidence type="ECO:0000313" key="14">
    <source>
        <dbReference type="Proteomes" id="UP000238655"/>
    </source>
</evidence>
<keyword evidence="6" id="KW-0961">Cell wall biogenesis/degradation</keyword>
<evidence type="ECO:0000256" key="10">
    <source>
        <dbReference type="SAM" id="MobiDB-lite"/>
    </source>
</evidence>
<evidence type="ECO:0000256" key="1">
    <source>
        <dbReference type="ARBA" id="ARBA00007164"/>
    </source>
</evidence>
<reference evidence="13 14" key="1">
    <citation type="submission" date="2018-01" db="EMBL/GenBank/DDBJ databases">
        <title>Successful Treatment of Persistent Burkholderia cepacia Bacteremia with Ceftazidime-Avibactam.</title>
        <authorList>
            <person name="Tamma P."/>
            <person name="Fan Y."/>
            <person name="Bergman Y."/>
            <person name="Sick-Samuels A."/>
            <person name="Hsu A."/>
            <person name="Timp W."/>
            <person name="Simner P."/>
        </authorList>
    </citation>
    <scope>NUCLEOTIDE SEQUENCE [LARGE SCALE GENOMIC DNA]</scope>
    <source>
        <strain evidence="13 14">170816</strain>
    </source>
</reference>
<dbReference type="InterPro" id="IPR018044">
    <property type="entry name" value="Peptidase_S11"/>
</dbReference>
<dbReference type="GO" id="GO:0009002">
    <property type="term" value="F:serine-type D-Ala-D-Ala carboxypeptidase activity"/>
    <property type="evidence" value="ECO:0007669"/>
    <property type="project" value="InterPro"/>
</dbReference>
<dbReference type="GO" id="GO:0009252">
    <property type="term" value="P:peptidoglycan biosynthetic process"/>
    <property type="evidence" value="ECO:0007669"/>
    <property type="project" value="UniProtKB-KW"/>
</dbReference>
<evidence type="ECO:0000256" key="9">
    <source>
        <dbReference type="RuleBase" id="RU004016"/>
    </source>
</evidence>
<evidence type="ECO:0000259" key="12">
    <source>
        <dbReference type="Pfam" id="PF00768"/>
    </source>
</evidence>
<comment type="similarity">
    <text evidence="1 9">Belongs to the peptidase S11 family.</text>
</comment>
<gene>
    <name evidence="13" type="ORF">C3743_12750</name>
</gene>
<evidence type="ECO:0000313" key="13">
    <source>
        <dbReference type="EMBL" id="POZ87263.1"/>
    </source>
</evidence>
<dbReference type="InterPro" id="IPR000871">
    <property type="entry name" value="Beta-lactam_class-A"/>
</dbReference>
<feature type="active site" evidence="7">
    <location>
        <position position="210"/>
    </location>
</feature>
<dbReference type="GO" id="GO:0006508">
    <property type="term" value="P:proteolysis"/>
    <property type="evidence" value="ECO:0007669"/>
    <property type="project" value="InterPro"/>
</dbReference>
<feature type="compositionally biased region" description="Basic residues" evidence="10">
    <location>
        <begin position="57"/>
        <end position="80"/>
    </location>
</feature>
<dbReference type="GO" id="GO:0071555">
    <property type="term" value="P:cell wall organization"/>
    <property type="evidence" value="ECO:0007669"/>
    <property type="project" value="UniProtKB-KW"/>
</dbReference>
<dbReference type="Pfam" id="PF00768">
    <property type="entry name" value="Peptidase_S11"/>
    <property type="match status" value="1"/>
</dbReference>
<dbReference type="RefSeq" id="WP_089462456.1">
    <property type="nucleotide sequence ID" value="NZ_CM009576.1"/>
</dbReference>
<name>A0A2S5E752_9BURK</name>
<dbReference type="InterPro" id="IPR001967">
    <property type="entry name" value="Peptidase_S11_N"/>
</dbReference>
<feature type="compositionally biased region" description="Low complexity" evidence="10">
    <location>
        <begin position="81"/>
        <end position="90"/>
    </location>
</feature>
<evidence type="ECO:0000256" key="7">
    <source>
        <dbReference type="PIRSR" id="PIRSR618044-1"/>
    </source>
</evidence>
<feature type="binding site" evidence="8">
    <location>
        <position position="315"/>
    </location>
    <ligand>
        <name>substrate</name>
    </ligand>
</feature>
<feature type="domain" description="Peptidase S11 D-alanyl-D-alanine carboxypeptidase A N-terminal" evidence="12">
    <location>
        <begin position="122"/>
        <end position="346"/>
    </location>
</feature>
<evidence type="ECO:0000256" key="2">
    <source>
        <dbReference type="ARBA" id="ARBA00022729"/>
    </source>
</evidence>
<dbReference type="PRINTS" id="PR00725">
    <property type="entry name" value="DADACBPTASE1"/>
</dbReference>
<comment type="caution">
    <text evidence="13">The sequence shown here is derived from an EMBL/GenBank/DDBJ whole genome shotgun (WGS) entry which is preliminary data.</text>
</comment>
<dbReference type="GO" id="GO:0008800">
    <property type="term" value="F:beta-lactamase activity"/>
    <property type="evidence" value="ECO:0007669"/>
    <property type="project" value="InterPro"/>
</dbReference>
<dbReference type="PANTHER" id="PTHR35333:SF3">
    <property type="entry name" value="BETA-LACTAMASE-TYPE TRANSPEPTIDASE FOLD CONTAINING PROTEIN"/>
    <property type="match status" value="1"/>
</dbReference>
<evidence type="ECO:0000256" key="8">
    <source>
        <dbReference type="PIRSR" id="PIRSR618044-2"/>
    </source>
</evidence>
<dbReference type="GO" id="GO:0008360">
    <property type="term" value="P:regulation of cell shape"/>
    <property type="evidence" value="ECO:0007669"/>
    <property type="project" value="UniProtKB-KW"/>
</dbReference>
<keyword evidence="2 11" id="KW-0732">Signal</keyword>
<dbReference type="InterPro" id="IPR012338">
    <property type="entry name" value="Beta-lactam/transpept-like"/>
</dbReference>
<dbReference type="SUPFAM" id="SSF56601">
    <property type="entry name" value="beta-lactamase/transpeptidase-like"/>
    <property type="match status" value="1"/>
</dbReference>
<dbReference type="AlphaFoldDB" id="A0A2S5E752"/>
<evidence type="ECO:0000256" key="3">
    <source>
        <dbReference type="ARBA" id="ARBA00022801"/>
    </source>
</evidence>
<evidence type="ECO:0000256" key="6">
    <source>
        <dbReference type="ARBA" id="ARBA00023316"/>
    </source>
</evidence>
<keyword evidence="4" id="KW-0133">Cell shape</keyword>
<proteinExistence type="inferred from homology"/>
<dbReference type="GO" id="GO:0046677">
    <property type="term" value="P:response to antibiotic"/>
    <property type="evidence" value="ECO:0007669"/>
    <property type="project" value="InterPro"/>
</dbReference>
<accession>A0A2S5E752</accession>
<evidence type="ECO:0000256" key="4">
    <source>
        <dbReference type="ARBA" id="ARBA00022960"/>
    </source>
</evidence>
<dbReference type="Gene3D" id="3.40.710.10">
    <property type="entry name" value="DD-peptidase/beta-lactamase superfamily"/>
    <property type="match status" value="1"/>
</dbReference>
<feature type="signal peptide" evidence="11">
    <location>
        <begin position="1"/>
        <end position="30"/>
    </location>
</feature>
<dbReference type="EMBL" id="PQVP01000001">
    <property type="protein sequence ID" value="POZ87263.1"/>
    <property type="molecule type" value="Genomic_DNA"/>
</dbReference>
<keyword evidence="5" id="KW-0573">Peptidoglycan synthesis</keyword>
<sequence length="366" mass="40433">MTGLIARLPLARTILLVALSMLMFAFSTNASSAQRHAPQRVAHGQPHAKKVVKKAVKKKPAQRKQKAVKHRRPRVKHQAVKRQAAPAPQQRRAKRTTAVRPRPAAARPRLMASCGYNPRAVNSLHSRAAYVLDVDSGTPLLARNARTVRPIASISKLMTAVVARDADRPLNGVLRVTAHDRDTIKFTGSRLQVGSELSRREMFHIALMSSENRAAAALSRDYPGGRAAFVKAMNREARRLGMRHTHFREPTGLSPHNISTAEDLAKLVGAAAQDPLIRYFSTDTSTTVRPGDGELLYVNSDPLVRYRRLPIRLQKTGFINESGHGVVMRMRVKGRRETVVLLGAPTRAGVSSDAIKIHRWLSCSIQ</sequence>
<dbReference type="PANTHER" id="PTHR35333">
    <property type="entry name" value="BETA-LACTAMASE"/>
    <property type="match status" value="1"/>
</dbReference>
<evidence type="ECO:0000256" key="5">
    <source>
        <dbReference type="ARBA" id="ARBA00022984"/>
    </source>
</evidence>
<organism evidence="13 14">
    <name type="scientific">Burkholderia contaminans</name>
    <dbReference type="NCBI Taxonomy" id="488447"/>
    <lineage>
        <taxon>Bacteria</taxon>
        <taxon>Pseudomonadati</taxon>
        <taxon>Pseudomonadota</taxon>
        <taxon>Betaproteobacteria</taxon>
        <taxon>Burkholderiales</taxon>
        <taxon>Burkholderiaceae</taxon>
        <taxon>Burkholderia</taxon>
        <taxon>Burkholderia cepacia complex</taxon>
    </lineage>
</organism>
<dbReference type="Proteomes" id="UP000238655">
    <property type="component" value="Chromosome 2"/>
</dbReference>